<organism evidence="1 2">
    <name type="scientific">Schistosoma margrebowiei</name>
    <dbReference type="NCBI Taxonomy" id="48269"/>
    <lineage>
        <taxon>Eukaryota</taxon>
        <taxon>Metazoa</taxon>
        <taxon>Spiralia</taxon>
        <taxon>Lophotrochozoa</taxon>
        <taxon>Platyhelminthes</taxon>
        <taxon>Trematoda</taxon>
        <taxon>Digenea</taxon>
        <taxon>Strigeidida</taxon>
        <taxon>Schistosomatoidea</taxon>
        <taxon>Schistosomatidae</taxon>
        <taxon>Schistosoma</taxon>
    </lineage>
</organism>
<evidence type="ECO:0000313" key="1">
    <source>
        <dbReference type="EMBL" id="VDO61376.1"/>
    </source>
</evidence>
<protein>
    <submittedName>
        <fullName evidence="1">Uncharacterized protein</fullName>
    </submittedName>
</protein>
<accession>A0A3P7WKT7</accession>
<gene>
    <name evidence="1" type="ORF">SMRZ_LOCUS4376</name>
</gene>
<dbReference type="EMBL" id="UZAI01001389">
    <property type="protein sequence ID" value="VDO61376.1"/>
    <property type="molecule type" value="Genomic_DNA"/>
</dbReference>
<sequence length="79" mass="9109">MVIAYRHFIQLLRISPVFKDVFHDVGLIELSIDLLNYLIDTLETFCNPSTTSSASCRFLFTKNIFKILKKNPVHVFTSS</sequence>
<keyword evidence="2" id="KW-1185">Reference proteome</keyword>
<dbReference type="Proteomes" id="UP000277204">
    <property type="component" value="Unassembled WGS sequence"/>
</dbReference>
<reference evidence="1 2" key="1">
    <citation type="submission" date="2018-11" db="EMBL/GenBank/DDBJ databases">
        <authorList>
            <consortium name="Pathogen Informatics"/>
        </authorList>
    </citation>
    <scope>NUCLEOTIDE SEQUENCE [LARGE SCALE GENOMIC DNA]</scope>
    <source>
        <strain evidence="1 2">Zambia</strain>
    </source>
</reference>
<name>A0A3P7WKT7_9TREM</name>
<evidence type="ECO:0000313" key="2">
    <source>
        <dbReference type="Proteomes" id="UP000277204"/>
    </source>
</evidence>
<proteinExistence type="predicted"/>
<dbReference type="AlphaFoldDB" id="A0A3P7WKT7"/>